<reference evidence="1" key="2">
    <citation type="submission" date="2025-09" db="UniProtKB">
        <authorList>
            <consortium name="Ensembl"/>
        </authorList>
    </citation>
    <scope>IDENTIFICATION</scope>
</reference>
<proteinExistence type="predicted"/>
<sequence length="111" mass="12470">MARGFKQSVKKSLEIYTYLNSFNLVSPFTRSAIRCNTWQHSEASTSQLSLPLLPQTPSLNPSALFNKVCYMEKKNPSKPPLLSLFPPSYGSFRLPAPTPPCVYAPASQFWQ</sequence>
<accession>A0A8B9VB17</accession>
<keyword evidence="2" id="KW-1185">Reference proteome</keyword>
<protein>
    <submittedName>
        <fullName evidence="1">Uncharacterized protein</fullName>
    </submittedName>
</protein>
<reference evidence="1" key="1">
    <citation type="submission" date="2025-08" db="UniProtKB">
        <authorList>
            <consortium name="Ensembl"/>
        </authorList>
    </citation>
    <scope>IDENTIFICATION</scope>
</reference>
<evidence type="ECO:0000313" key="1">
    <source>
        <dbReference type="Ensembl" id="ENSAZOP00000020473.1"/>
    </source>
</evidence>
<dbReference type="AlphaFoldDB" id="A0A8B9VB17"/>
<evidence type="ECO:0000313" key="2">
    <source>
        <dbReference type="Proteomes" id="UP000694549"/>
    </source>
</evidence>
<organism evidence="1 2">
    <name type="scientific">Anas zonorhyncha</name>
    <name type="common">Eastern spot-billed duck</name>
    <dbReference type="NCBI Taxonomy" id="75864"/>
    <lineage>
        <taxon>Eukaryota</taxon>
        <taxon>Metazoa</taxon>
        <taxon>Chordata</taxon>
        <taxon>Craniata</taxon>
        <taxon>Vertebrata</taxon>
        <taxon>Euteleostomi</taxon>
        <taxon>Archelosauria</taxon>
        <taxon>Archosauria</taxon>
        <taxon>Dinosauria</taxon>
        <taxon>Saurischia</taxon>
        <taxon>Theropoda</taxon>
        <taxon>Coelurosauria</taxon>
        <taxon>Aves</taxon>
        <taxon>Neognathae</taxon>
        <taxon>Galloanserae</taxon>
        <taxon>Anseriformes</taxon>
        <taxon>Anatidae</taxon>
        <taxon>Anatinae</taxon>
        <taxon>Anas</taxon>
    </lineage>
</organism>
<name>A0A8B9VB17_9AVES</name>
<dbReference type="Proteomes" id="UP000694549">
    <property type="component" value="Unplaced"/>
</dbReference>
<dbReference type="Ensembl" id="ENSAZOT00000021996.1">
    <property type="protein sequence ID" value="ENSAZOP00000020473.1"/>
    <property type="gene ID" value="ENSAZOG00000013271.1"/>
</dbReference>